<dbReference type="PANTHER" id="PTHR33507:SF4">
    <property type="entry name" value="NODULATION COMPETITIVENESS PROTEIN NFED"/>
    <property type="match status" value="1"/>
</dbReference>
<evidence type="ECO:0000259" key="6">
    <source>
        <dbReference type="Pfam" id="PF01957"/>
    </source>
</evidence>
<feature type="transmembrane region" description="Helical" evidence="5">
    <location>
        <begin position="38"/>
        <end position="58"/>
    </location>
</feature>
<dbReference type="GO" id="GO:0016020">
    <property type="term" value="C:membrane"/>
    <property type="evidence" value="ECO:0007669"/>
    <property type="project" value="UniProtKB-SubCell"/>
</dbReference>
<dbReference type="RefSeq" id="WP_012572184.1">
    <property type="nucleotide sequence ID" value="NC_011529.1"/>
</dbReference>
<dbReference type="PANTHER" id="PTHR33507">
    <property type="entry name" value="INNER MEMBRANE PROTEIN YBBJ"/>
    <property type="match status" value="1"/>
</dbReference>
<feature type="domain" description="NfeD-like C-terminal" evidence="6">
    <location>
        <begin position="70"/>
        <end position="124"/>
    </location>
</feature>
<dbReference type="STRING" id="523850.TON_1224"/>
<sequence>MKKGNILKLLALMADELIVAVLLLIVLPAMGINVPTRGVLVILGVLLIKDIVIAPFLLNTFDRKVEVGVEVLIGRTAVVVEDLTSEGLVKLEGGLWKAECINGTARRGEEVKVVAVEGTKVLVECPE</sequence>
<proteinExistence type="predicted"/>
<feature type="transmembrane region" description="Helical" evidence="5">
    <location>
        <begin position="12"/>
        <end position="32"/>
    </location>
</feature>
<dbReference type="AlphaFoldDB" id="B6YX99"/>
<evidence type="ECO:0000256" key="2">
    <source>
        <dbReference type="ARBA" id="ARBA00022692"/>
    </source>
</evidence>
<dbReference type="PATRIC" id="fig|523850.10.peg.1231"/>
<keyword evidence="3 5" id="KW-1133">Transmembrane helix</keyword>
<evidence type="ECO:0000256" key="5">
    <source>
        <dbReference type="SAM" id="Phobius"/>
    </source>
</evidence>
<keyword evidence="4 5" id="KW-0472">Membrane</keyword>
<evidence type="ECO:0000256" key="4">
    <source>
        <dbReference type="ARBA" id="ARBA00023136"/>
    </source>
</evidence>
<dbReference type="eggNOG" id="arCOG01913">
    <property type="taxonomic scope" value="Archaea"/>
</dbReference>
<reference evidence="7 8" key="1">
    <citation type="journal article" date="2008" name="J. Bacteriol.">
        <title>The complete genome sequence of Thermococcus onnurineus NA1 reveals a mixed heterotrophic and carboxydotrophic metabolism.</title>
        <authorList>
            <person name="Lee H.S."/>
            <person name="Kang S.G."/>
            <person name="Bae S.S."/>
            <person name="Lim J.K."/>
            <person name="Cho Y."/>
            <person name="Kim Y.J."/>
            <person name="Jeon J.H."/>
            <person name="Cha S.S."/>
            <person name="Kwon K.K."/>
            <person name="Kim H.T."/>
            <person name="Park C.J."/>
            <person name="Lee H.W."/>
            <person name="Kim S.I."/>
            <person name="Chun J."/>
            <person name="Colwell R.R."/>
            <person name="Kim S.J."/>
            <person name="Lee J.H."/>
        </authorList>
    </citation>
    <scope>NUCLEOTIDE SEQUENCE [LARGE SCALE GENOMIC DNA]</scope>
    <source>
        <strain evidence="7 8">NA1</strain>
    </source>
</reference>
<protein>
    <submittedName>
        <fullName evidence="7">Membrane protein</fullName>
    </submittedName>
</protein>
<dbReference type="SUPFAM" id="SSF141322">
    <property type="entry name" value="NfeD domain-like"/>
    <property type="match status" value="1"/>
</dbReference>
<keyword evidence="8" id="KW-1185">Reference proteome</keyword>
<dbReference type="InterPro" id="IPR012340">
    <property type="entry name" value="NA-bd_OB-fold"/>
</dbReference>
<dbReference type="EMBL" id="CP000855">
    <property type="protein sequence ID" value="ACJ16712.1"/>
    <property type="molecule type" value="Genomic_DNA"/>
</dbReference>
<dbReference type="InterPro" id="IPR002810">
    <property type="entry name" value="NfeD-like_C"/>
</dbReference>
<dbReference type="InterPro" id="IPR052165">
    <property type="entry name" value="Membrane_assoc_protease"/>
</dbReference>
<keyword evidence="2 5" id="KW-0812">Transmembrane</keyword>
<name>B6YX99_THEON</name>
<evidence type="ECO:0000313" key="8">
    <source>
        <dbReference type="Proteomes" id="UP000002727"/>
    </source>
</evidence>
<comment type="subcellular location">
    <subcellularLocation>
        <location evidence="1">Membrane</location>
        <topology evidence="1">Multi-pass membrane protein</topology>
    </subcellularLocation>
</comment>
<organism evidence="7 8">
    <name type="scientific">Thermococcus onnurineus (strain NA1)</name>
    <dbReference type="NCBI Taxonomy" id="523850"/>
    <lineage>
        <taxon>Archaea</taxon>
        <taxon>Methanobacteriati</taxon>
        <taxon>Methanobacteriota</taxon>
        <taxon>Thermococci</taxon>
        <taxon>Thermococcales</taxon>
        <taxon>Thermococcaceae</taxon>
        <taxon>Thermococcus</taxon>
    </lineage>
</organism>
<dbReference type="Proteomes" id="UP000002727">
    <property type="component" value="Chromosome"/>
</dbReference>
<gene>
    <name evidence="7" type="ordered locus">TON_1224</name>
</gene>
<dbReference type="HOGENOM" id="CLU_1922903_0_0_2"/>
<dbReference type="Pfam" id="PF01957">
    <property type="entry name" value="NfeD"/>
    <property type="match status" value="1"/>
</dbReference>
<evidence type="ECO:0000256" key="1">
    <source>
        <dbReference type="ARBA" id="ARBA00004141"/>
    </source>
</evidence>
<evidence type="ECO:0000256" key="3">
    <source>
        <dbReference type="ARBA" id="ARBA00022989"/>
    </source>
</evidence>
<dbReference type="OrthoDB" id="29132at2157"/>
<accession>B6YX99</accession>
<dbReference type="Gene3D" id="2.40.50.140">
    <property type="entry name" value="Nucleic acid-binding proteins"/>
    <property type="match status" value="1"/>
</dbReference>
<evidence type="ECO:0000313" key="7">
    <source>
        <dbReference type="EMBL" id="ACJ16712.1"/>
    </source>
</evidence>
<dbReference type="KEGG" id="ton:TON_1224"/>
<dbReference type="GeneID" id="7018247"/>